<evidence type="ECO:0000256" key="3">
    <source>
        <dbReference type="PROSITE-ProRule" id="PRU00023"/>
    </source>
</evidence>
<organism evidence="5 6">
    <name type="scientific">Aedes albopictus</name>
    <name type="common">Asian tiger mosquito</name>
    <name type="synonym">Stegomyia albopicta</name>
    <dbReference type="NCBI Taxonomy" id="7160"/>
    <lineage>
        <taxon>Eukaryota</taxon>
        <taxon>Metazoa</taxon>
        <taxon>Ecdysozoa</taxon>
        <taxon>Arthropoda</taxon>
        <taxon>Hexapoda</taxon>
        <taxon>Insecta</taxon>
        <taxon>Pterygota</taxon>
        <taxon>Neoptera</taxon>
        <taxon>Endopterygota</taxon>
        <taxon>Diptera</taxon>
        <taxon>Nematocera</taxon>
        <taxon>Culicoidea</taxon>
        <taxon>Culicidae</taxon>
        <taxon>Culicinae</taxon>
        <taxon>Aedini</taxon>
        <taxon>Aedes</taxon>
        <taxon>Stegomyia</taxon>
    </lineage>
</organism>
<evidence type="ECO:0000259" key="4">
    <source>
        <dbReference type="Pfam" id="PF05729"/>
    </source>
</evidence>
<feature type="repeat" description="ANK" evidence="3">
    <location>
        <begin position="1039"/>
        <end position="1071"/>
    </location>
</feature>
<dbReference type="Pfam" id="PF05729">
    <property type="entry name" value="NACHT"/>
    <property type="match status" value="1"/>
</dbReference>
<protein>
    <recommendedName>
        <fullName evidence="4">NACHT domain-containing protein</fullName>
    </recommendedName>
</protein>
<dbReference type="SMART" id="SM00248">
    <property type="entry name" value="ANK"/>
    <property type="match status" value="5"/>
</dbReference>
<dbReference type="EnsemblMetazoa" id="AALFPA23_005901.R7605">
    <property type="protein sequence ID" value="AALFPA23_005901.P7605"/>
    <property type="gene ID" value="AALFPA23_005901"/>
</dbReference>
<dbReference type="Proteomes" id="UP000069940">
    <property type="component" value="Unassembled WGS sequence"/>
</dbReference>
<name>A0ABM1Y5F4_AEDAL</name>
<dbReference type="PANTHER" id="PTHR24198">
    <property type="entry name" value="ANKYRIN REPEAT AND PROTEIN KINASE DOMAIN-CONTAINING PROTEIN"/>
    <property type="match status" value="1"/>
</dbReference>
<dbReference type="SUPFAM" id="SSF48403">
    <property type="entry name" value="Ankyrin repeat"/>
    <property type="match status" value="1"/>
</dbReference>
<evidence type="ECO:0000256" key="2">
    <source>
        <dbReference type="ARBA" id="ARBA00023043"/>
    </source>
</evidence>
<dbReference type="PROSITE" id="PS50297">
    <property type="entry name" value="ANK_REP_REGION"/>
    <property type="match status" value="2"/>
</dbReference>
<dbReference type="Pfam" id="PF12796">
    <property type="entry name" value="Ank_2"/>
    <property type="match status" value="1"/>
</dbReference>
<accession>A0ABM1Y5F4</accession>
<evidence type="ECO:0000313" key="6">
    <source>
        <dbReference type="Proteomes" id="UP000069940"/>
    </source>
</evidence>
<dbReference type="InterPro" id="IPR007111">
    <property type="entry name" value="NACHT_NTPase"/>
</dbReference>
<dbReference type="InterPro" id="IPR027417">
    <property type="entry name" value="P-loop_NTPase"/>
</dbReference>
<dbReference type="PANTHER" id="PTHR24198:SF165">
    <property type="entry name" value="ANKYRIN REPEAT-CONTAINING PROTEIN-RELATED"/>
    <property type="match status" value="1"/>
</dbReference>
<reference evidence="5" key="2">
    <citation type="submission" date="2025-05" db="UniProtKB">
        <authorList>
            <consortium name="EnsemblMetazoa"/>
        </authorList>
    </citation>
    <scope>IDENTIFICATION</scope>
    <source>
        <strain evidence="5">Foshan</strain>
    </source>
</reference>
<evidence type="ECO:0000313" key="5">
    <source>
        <dbReference type="EnsemblMetazoa" id="AALFPA23_005901.P7607"/>
    </source>
</evidence>
<dbReference type="RefSeq" id="XP_062700508.1">
    <property type="nucleotide sequence ID" value="XM_062844524.1"/>
</dbReference>
<proteinExistence type="predicted"/>
<feature type="repeat" description="ANK" evidence="3">
    <location>
        <begin position="1006"/>
        <end position="1038"/>
    </location>
</feature>
<dbReference type="EnsemblMetazoa" id="AALFPA23_005901.R7607">
    <property type="protein sequence ID" value="AALFPA23_005901.P7607"/>
    <property type="gene ID" value="AALFPA23_005901"/>
</dbReference>
<evidence type="ECO:0000256" key="1">
    <source>
        <dbReference type="ARBA" id="ARBA00022737"/>
    </source>
</evidence>
<dbReference type="Gene3D" id="3.40.50.300">
    <property type="entry name" value="P-loop containing nucleotide triphosphate hydrolases"/>
    <property type="match status" value="1"/>
</dbReference>
<keyword evidence="2 3" id="KW-0040">ANK repeat</keyword>
<feature type="domain" description="NACHT" evidence="4">
    <location>
        <begin position="567"/>
        <end position="718"/>
    </location>
</feature>
<dbReference type="GeneID" id="134284933"/>
<dbReference type="EnsemblMetazoa" id="AALFPA23_005901.R7606">
    <property type="protein sequence ID" value="AALFPA23_005901.P7606"/>
    <property type="gene ID" value="AALFPA23_005901"/>
</dbReference>
<dbReference type="Gene3D" id="1.25.40.20">
    <property type="entry name" value="Ankyrin repeat-containing domain"/>
    <property type="match status" value="1"/>
</dbReference>
<keyword evidence="6" id="KW-1185">Reference proteome</keyword>
<reference evidence="6" key="1">
    <citation type="journal article" date="2015" name="Proc. Natl. Acad. Sci. U.S.A.">
        <title>Genome sequence of the Asian Tiger mosquito, Aedes albopictus, reveals insights into its biology, genetics, and evolution.</title>
        <authorList>
            <person name="Chen X.G."/>
            <person name="Jiang X."/>
            <person name="Gu J."/>
            <person name="Xu M."/>
            <person name="Wu Y."/>
            <person name="Deng Y."/>
            <person name="Zhang C."/>
            <person name="Bonizzoni M."/>
            <person name="Dermauw W."/>
            <person name="Vontas J."/>
            <person name="Armbruster P."/>
            <person name="Huang X."/>
            <person name="Yang Y."/>
            <person name="Zhang H."/>
            <person name="He W."/>
            <person name="Peng H."/>
            <person name="Liu Y."/>
            <person name="Wu K."/>
            <person name="Chen J."/>
            <person name="Lirakis M."/>
            <person name="Topalis P."/>
            <person name="Van Leeuwen T."/>
            <person name="Hall A.B."/>
            <person name="Jiang X."/>
            <person name="Thorpe C."/>
            <person name="Mueller R.L."/>
            <person name="Sun C."/>
            <person name="Waterhouse R.M."/>
            <person name="Yan G."/>
            <person name="Tu Z.J."/>
            <person name="Fang X."/>
            <person name="James A.A."/>
        </authorList>
    </citation>
    <scope>NUCLEOTIDE SEQUENCE [LARGE SCALE GENOMIC DNA]</scope>
    <source>
        <strain evidence="6">Foshan</strain>
    </source>
</reference>
<dbReference type="RefSeq" id="XP_062700507.1">
    <property type="nucleotide sequence ID" value="XM_062844523.1"/>
</dbReference>
<sequence length="1113" mass="129214">MTSSSRDVIDPETISLVAYESSIKSGTHGEVYQKQLALVLLLRLTREGKNFRLAYELTSADKFDDVVLYDKTAKQWIFLQSKHADGKESKIDLNGLLPKTNREKGDFSLYKYFTSYMIIRNRFKGKTNFVLFTNKRLDEKLTTAEDCLTIQDRYVDEYLRFTSKGASQKLLIPTESTIQSIMEYTNKDLYSLKDAIKQLFTKGIITDQLLKYKAYLKNVLTESENCQVRFTNTFNDSLIFISELYRRLQSEIHNFKPIVKPPELDVKEIEYGSINLSSEEFKHLADAIENLFRGGIVSDYLKKYEGLLALILTTTVHGQLAFKDTFKSDVVSKAELYKMLKTELSDMNTVITLKKKLFDGKDLRNKQHSVLFYAEASDVRQFFTLLTLSVHQPEELEPFIVEELHSWMKTWLRPDVLGKLTEYDDKNAVKDLDDHFEATLKREQGNSKPYLNYQYVSQYCNKLRSRITELYPELNDTNQLYINRVLKCEKEDINEPQYSQVSQFDRNFKSELSLNLDELFSADDNASDNEHGMDDRVSLSDKTCAEMTDSEFAANLKVKFAQYQCLVLTADPGIGKTELLQYLALEHQKLMSGTVYLFYLNRLQDSKEAFGKEASLNILKSVLSDKNIRLIQNALENISNGHITILFDGYDEIYKKNINKINRLLELLFASKQIQIVISVRNHEKMALQSFFKKHKINVRYFSLEPFNNENIIEYLAQSWKEKVESDINFKFYSYSKFLAEKFHSFCRVPLMVKMMSKIYKQRFEQFKETSMIDGEDEISYLEKEFLEVEHIYEIFIEKCLLVKIEDACHGIGQVDPNKQIFDGFYLDHQLLAIEFLDVGELKLIFNNPKYIKKWNCIQKNHYNQFEKSILLNFVNGKVFFSHHSYAEYFVATFLWDDFIYLKNIVKNVLSCFAGIRKFFMKIIEKNIELFVSKISQETSFVTKSVVFWACESNAVELLKYLLSTKFLVRPKEAKMLHIAIENGSDKICSYLVDECKVHPDVKYGGGLAPLHSAIIHGHINIVKILLGNGADINIQNTEGWSALHYAVYHKRIAIATFLIDRGIDVHCLDKYKVNALVLSYGDSDMTKMLIQKGAKRGTQLPRKLEFSLFDTS</sequence>
<keyword evidence="1" id="KW-0677">Repeat</keyword>
<dbReference type="InterPro" id="IPR036770">
    <property type="entry name" value="Ankyrin_rpt-contain_sf"/>
</dbReference>
<dbReference type="SUPFAM" id="SSF52540">
    <property type="entry name" value="P-loop containing nucleoside triphosphate hydrolases"/>
    <property type="match status" value="1"/>
</dbReference>
<dbReference type="RefSeq" id="XP_062700509.1">
    <property type="nucleotide sequence ID" value="XM_062844525.1"/>
</dbReference>
<dbReference type="PROSITE" id="PS50088">
    <property type="entry name" value="ANK_REPEAT"/>
    <property type="match status" value="2"/>
</dbReference>
<dbReference type="InterPro" id="IPR002110">
    <property type="entry name" value="Ankyrin_rpt"/>
</dbReference>